<gene>
    <name evidence="1" type="ORF">SARC_16510</name>
</gene>
<dbReference type="RefSeq" id="XP_014144859.1">
    <property type="nucleotide sequence ID" value="XM_014289384.1"/>
</dbReference>
<accession>A0A0L0F2P5</accession>
<reference evidence="1 2" key="1">
    <citation type="submission" date="2011-02" db="EMBL/GenBank/DDBJ databases">
        <title>The Genome Sequence of Sphaeroforma arctica JP610.</title>
        <authorList>
            <consortium name="The Broad Institute Genome Sequencing Platform"/>
            <person name="Russ C."/>
            <person name="Cuomo C."/>
            <person name="Young S.K."/>
            <person name="Zeng Q."/>
            <person name="Gargeya S."/>
            <person name="Alvarado L."/>
            <person name="Berlin A."/>
            <person name="Chapman S.B."/>
            <person name="Chen Z."/>
            <person name="Freedman E."/>
            <person name="Gellesch M."/>
            <person name="Goldberg J."/>
            <person name="Griggs A."/>
            <person name="Gujja S."/>
            <person name="Heilman E."/>
            <person name="Heiman D."/>
            <person name="Howarth C."/>
            <person name="Mehta T."/>
            <person name="Neiman D."/>
            <person name="Pearson M."/>
            <person name="Roberts A."/>
            <person name="Saif S."/>
            <person name="Shea T."/>
            <person name="Shenoy N."/>
            <person name="Sisk P."/>
            <person name="Stolte C."/>
            <person name="Sykes S."/>
            <person name="White J."/>
            <person name="Yandava C."/>
            <person name="Burger G."/>
            <person name="Gray M.W."/>
            <person name="Holland P.W.H."/>
            <person name="King N."/>
            <person name="Lang F.B.F."/>
            <person name="Roger A.J."/>
            <person name="Ruiz-Trillo I."/>
            <person name="Haas B."/>
            <person name="Nusbaum C."/>
            <person name="Birren B."/>
        </authorList>
    </citation>
    <scope>NUCLEOTIDE SEQUENCE [LARGE SCALE GENOMIC DNA]</scope>
    <source>
        <strain evidence="1 2">JP610</strain>
    </source>
</reference>
<sequence>MRPFFSTHRASELELAAIQMIANGYTAFLSADGTYVKNAEGTPLFRDAQGGVVTIAGE</sequence>
<name>A0A0L0F2P5_9EUKA</name>
<proteinExistence type="predicted"/>
<dbReference type="eggNOG" id="ENOG502S83B">
    <property type="taxonomic scope" value="Eukaryota"/>
</dbReference>
<organism evidence="1 2">
    <name type="scientific">Sphaeroforma arctica JP610</name>
    <dbReference type="NCBI Taxonomy" id="667725"/>
    <lineage>
        <taxon>Eukaryota</taxon>
        <taxon>Ichthyosporea</taxon>
        <taxon>Ichthyophonida</taxon>
        <taxon>Sphaeroforma</taxon>
    </lineage>
</organism>
<keyword evidence="2" id="KW-1185">Reference proteome</keyword>
<evidence type="ECO:0000313" key="2">
    <source>
        <dbReference type="Proteomes" id="UP000054560"/>
    </source>
</evidence>
<feature type="non-terminal residue" evidence="1">
    <location>
        <position position="58"/>
    </location>
</feature>
<dbReference type="GeneID" id="25917014"/>
<evidence type="ECO:0000313" key="1">
    <source>
        <dbReference type="EMBL" id="KNC70957.1"/>
    </source>
</evidence>
<dbReference type="EMBL" id="KQ249837">
    <property type="protein sequence ID" value="KNC70957.1"/>
    <property type="molecule type" value="Genomic_DNA"/>
</dbReference>
<dbReference type="AlphaFoldDB" id="A0A0L0F2P5"/>
<protein>
    <submittedName>
        <fullName evidence="1">Uncharacterized protein</fullName>
    </submittedName>
</protein>
<dbReference type="OrthoDB" id="6589456at2759"/>
<dbReference type="Proteomes" id="UP000054560">
    <property type="component" value="Unassembled WGS sequence"/>
</dbReference>